<dbReference type="Proteomes" id="UP000003789">
    <property type="component" value="Unassembled WGS sequence"/>
</dbReference>
<name>Q1YW84_9GAMM</name>
<protein>
    <submittedName>
        <fullName evidence="1">Uncharacterized protein</fullName>
    </submittedName>
</protein>
<dbReference type="RefSeq" id="WP_006229404.1">
    <property type="nucleotide sequence ID" value="NZ_CH724134.1"/>
</dbReference>
<comment type="caution">
    <text evidence="1">The sequence shown here is derived from an EMBL/GenBank/DDBJ whole genome shotgun (WGS) entry which is preliminary data.</text>
</comment>
<organism evidence="1 2">
    <name type="scientific">Photobacterium profundum 3TCK</name>
    <dbReference type="NCBI Taxonomy" id="314280"/>
    <lineage>
        <taxon>Bacteria</taxon>
        <taxon>Pseudomonadati</taxon>
        <taxon>Pseudomonadota</taxon>
        <taxon>Gammaproteobacteria</taxon>
        <taxon>Vibrionales</taxon>
        <taxon>Vibrionaceae</taxon>
        <taxon>Photobacterium</taxon>
    </lineage>
</organism>
<evidence type="ECO:0000313" key="2">
    <source>
        <dbReference type="Proteomes" id="UP000003789"/>
    </source>
</evidence>
<accession>Q1YW84</accession>
<sequence>MDGIWIGCLIEVVVEDSQQVGVPAGGRYHQCDGSTIPPFYYSLKEKCPSLKHPNIPVVDIAPNIKKYTFFSKFIMNIMSNGQLWF</sequence>
<reference evidence="1 2" key="1">
    <citation type="submission" date="2006-03" db="EMBL/GenBank/DDBJ databases">
        <authorList>
            <person name="Bartlett D.H."/>
            <person name="Valle G."/>
            <person name="Lauro F.M."/>
            <person name="Vezzi A."/>
            <person name="Simonato F."/>
            <person name="Eloe E."/>
            <person name="Vitulo N."/>
            <person name="Stratton T.K."/>
            <person name="D'angelo M."/>
            <person name="Ferriera S."/>
            <person name="Johnson J."/>
            <person name="Kravitz S."/>
            <person name="Beeson K."/>
            <person name="Sutton G."/>
            <person name="Rogers Y."/>
            <person name="Friedman R."/>
            <person name="Frazier M."/>
            <person name="Venter J.C."/>
        </authorList>
    </citation>
    <scope>NUCLEOTIDE SEQUENCE [LARGE SCALE GENOMIC DNA]</scope>
    <source>
        <strain evidence="1 2">3TCK</strain>
    </source>
</reference>
<dbReference type="AlphaFoldDB" id="Q1YW84"/>
<dbReference type="HOGENOM" id="CLU_2509821_0_0_6"/>
<gene>
    <name evidence="1" type="ORF">P3TCK_07002</name>
</gene>
<dbReference type="EMBL" id="AAPH01000055">
    <property type="protein sequence ID" value="EAS40550.1"/>
    <property type="molecule type" value="Genomic_DNA"/>
</dbReference>
<evidence type="ECO:0000313" key="1">
    <source>
        <dbReference type="EMBL" id="EAS40550.1"/>
    </source>
</evidence>
<proteinExistence type="predicted"/>